<dbReference type="CDD" id="cd02440">
    <property type="entry name" value="AdoMet_MTases"/>
    <property type="match status" value="1"/>
</dbReference>
<dbReference type="Pfam" id="PF13649">
    <property type="entry name" value="Methyltransf_25"/>
    <property type="match status" value="1"/>
</dbReference>
<sequence length="208" mass="22358">MSTRPGPDDILPTYEVEAAQWAATRNRSLWEEPALQACVADRPPGLRVLDLGCGSGQPIAAWLVGRGDRVTGVDGAAAMLAEAAARVPEMRRVHRDMRGLALGQTFDILLAFNSFFHLSPTDQEGMFPIFAAHAAPGARLLLTTGPAAGEAVGTVGRSPVYHASLAPEAYRRLLMSHGFDVIWFRPEDAALMGHSVWLARYTGGPRDA</sequence>
<dbReference type="PANTHER" id="PTHR43464">
    <property type="entry name" value="METHYLTRANSFERASE"/>
    <property type="match status" value="1"/>
</dbReference>
<keyword evidence="3" id="KW-0949">S-adenosyl-L-methionine</keyword>
<evidence type="ECO:0000256" key="3">
    <source>
        <dbReference type="ARBA" id="ARBA00022691"/>
    </source>
</evidence>
<keyword evidence="2 5" id="KW-0808">Transferase</keyword>
<dbReference type="HOGENOM" id="CLU_060397_3_1_5"/>
<dbReference type="RefSeq" id="WP_025312637.1">
    <property type="nucleotide sequence ID" value="NZ_CP004372.1"/>
</dbReference>
<evidence type="ECO:0000256" key="2">
    <source>
        <dbReference type="ARBA" id="ARBA00022679"/>
    </source>
</evidence>
<keyword evidence="1 5" id="KW-0489">Methyltransferase</keyword>
<dbReference type="SUPFAM" id="SSF53335">
    <property type="entry name" value="S-adenosyl-L-methionine-dependent methyltransferases"/>
    <property type="match status" value="1"/>
</dbReference>
<dbReference type="Gene3D" id="3.40.50.150">
    <property type="entry name" value="Vaccinia Virus protein VP39"/>
    <property type="match status" value="1"/>
</dbReference>
<keyword evidence="6" id="KW-1185">Reference proteome</keyword>
<gene>
    <name evidence="5" type="ORF">roselon_02587</name>
</gene>
<dbReference type="PANTHER" id="PTHR43464:SF19">
    <property type="entry name" value="UBIQUINONE BIOSYNTHESIS O-METHYLTRANSFERASE, MITOCHONDRIAL"/>
    <property type="match status" value="1"/>
</dbReference>
<reference evidence="5 6" key="1">
    <citation type="submission" date="2013-03" db="EMBL/GenBank/DDBJ databases">
        <authorList>
            <person name="Fiebig A."/>
            <person name="Goeker M."/>
            <person name="Klenk H.-P.P."/>
        </authorList>
    </citation>
    <scope>NUCLEOTIDE SEQUENCE [LARGE SCALE GENOMIC DNA]</scope>
    <source>
        <strain evidence="6">DSM 19469</strain>
    </source>
</reference>
<protein>
    <submittedName>
        <fullName evidence="5">Methyltransferase</fullName>
    </submittedName>
</protein>
<dbReference type="InterPro" id="IPR029063">
    <property type="entry name" value="SAM-dependent_MTases_sf"/>
</dbReference>
<name>W8SQX6_9RHOB</name>
<dbReference type="AlphaFoldDB" id="W8SQX6"/>
<dbReference type="EMBL" id="CP004372">
    <property type="protein sequence ID" value="AHM04905.1"/>
    <property type="molecule type" value="Genomic_DNA"/>
</dbReference>
<dbReference type="GO" id="GO:0032259">
    <property type="term" value="P:methylation"/>
    <property type="evidence" value="ECO:0007669"/>
    <property type="project" value="UniProtKB-KW"/>
</dbReference>
<evidence type="ECO:0000313" key="6">
    <source>
        <dbReference type="Proteomes" id="UP000019593"/>
    </source>
</evidence>
<dbReference type="GO" id="GO:0008168">
    <property type="term" value="F:methyltransferase activity"/>
    <property type="evidence" value="ECO:0007669"/>
    <property type="project" value="UniProtKB-KW"/>
</dbReference>
<dbReference type="KEGG" id="red:roselon_02587"/>
<dbReference type="Proteomes" id="UP000019593">
    <property type="component" value="Chromosome"/>
</dbReference>
<feature type="domain" description="Methyltransferase" evidence="4">
    <location>
        <begin position="48"/>
        <end position="137"/>
    </location>
</feature>
<dbReference type="STRING" id="1294273.roselon_02587"/>
<organism evidence="5 6">
    <name type="scientific">Roseicyclus elongatus DSM 19469</name>
    <dbReference type="NCBI Taxonomy" id="1294273"/>
    <lineage>
        <taxon>Bacteria</taxon>
        <taxon>Pseudomonadati</taxon>
        <taxon>Pseudomonadota</taxon>
        <taxon>Alphaproteobacteria</taxon>
        <taxon>Rhodobacterales</taxon>
        <taxon>Roseobacteraceae</taxon>
        <taxon>Roseicyclus</taxon>
    </lineage>
</organism>
<dbReference type="eggNOG" id="COG2226">
    <property type="taxonomic scope" value="Bacteria"/>
</dbReference>
<evidence type="ECO:0000313" key="5">
    <source>
        <dbReference type="EMBL" id="AHM04905.1"/>
    </source>
</evidence>
<dbReference type="InterPro" id="IPR041698">
    <property type="entry name" value="Methyltransf_25"/>
</dbReference>
<evidence type="ECO:0000259" key="4">
    <source>
        <dbReference type="Pfam" id="PF13649"/>
    </source>
</evidence>
<accession>W8SQX6</accession>
<evidence type="ECO:0000256" key="1">
    <source>
        <dbReference type="ARBA" id="ARBA00022603"/>
    </source>
</evidence>
<dbReference type="OrthoDB" id="9765084at2"/>
<proteinExistence type="predicted"/>